<keyword evidence="1" id="KW-0540">Nuclease</keyword>
<dbReference type="GeneID" id="58228793"/>
<evidence type="ECO:0000313" key="6">
    <source>
        <dbReference type="EMBL" id="TMP88274.1"/>
    </source>
</evidence>
<keyword evidence="3 6" id="KW-0269">Exonuclease</keyword>
<gene>
    <name evidence="6" type="ORF">CWC05_02235</name>
    <name evidence="5" type="ORF">TW72_09855</name>
</gene>
<dbReference type="PANTHER" id="PTHR30231:SF4">
    <property type="entry name" value="PROTEIN NEN2"/>
    <property type="match status" value="1"/>
</dbReference>
<evidence type="ECO:0000313" key="5">
    <source>
        <dbReference type="EMBL" id="KJY99910.1"/>
    </source>
</evidence>
<dbReference type="SMART" id="SM00479">
    <property type="entry name" value="EXOIII"/>
    <property type="match status" value="1"/>
</dbReference>
<reference evidence="6" key="4">
    <citation type="submission" date="2019-09" db="EMBL/GenBank/DDBJ databases">
        <title>Co-occurence of chitin degradation, pigmentation and bioactivity in marine Pseudoalteromonas.</title>
        <authorList>
            <person name="Sonnenschein E.C."/>
            <person name="Bech P.K."/>
        </authorList>
    </citation>
    <scope>NUCLEOTIDE SEQUENCE</scope>
    <source>
        <strain evidence="6">S2897</strain>
    </source>
</reference>
<dbReference type="Proteomes" id="UP000305874">
    <property type="component" value="Unassembled WGS sequence"/>
</dbReference>
<dbReference type="Gene3D" id="3.30.420.10">
    <property type="entry name" value="Ribonuclease H-like superfamily/Ribonuclease H"/>
    <property type="match status" value="1"/>
</dbReference>
<evidence type="ECO:0000256" key="3">
    <source>
        <dbReference type="ARBA" id="ARBA00022839"/>
    </source>
</evidence>
<reference evidence="6 8" key="2">
    <citation type="submission" date="2017-12" db="EMBL/GenBank/DDBJ databases">
        <authorList>
            <person name="Paulsen S."/>
            <person name="Gram L.K."/>
        </authorList>
    </citation>
    <scope>NUCLEOTIDE SEQUENCE [LARGE SCALE GENOMIC DNA]</scope>
    <source>
        <strain evidence="6 8">S2897</strain>
    </source>
</reference>
<sequence length="235" mass="26367">MANKASLLDWPSRYQALAKQCQSPQLRQFYQAGIPAGDTPLEHVPFAALDFETTGLDARNDDIVSIGVVPFSWHRIYCQRSGHWLVKPSQQLAESSIVIHGITHSEIANAPDLTAVLEPVLEALAGHVAVVHYHAIERPFFFNALERRIGEGIEFALIDTMDVEHQALLARRGLLGRLFKDKIGSLRLGDTRLRYNLPAYQGHNALTDALATAELLQAQLRYHYRPDTPLSQLWK</sequence>
<dbReference type="Pfam" id="PF00929">
    <property type="entry name" value="RNase_T"/>
    <property type="match status" value="1"/>
</dbReference>
<feature type="domain" description="Exonuclease" evidence="4">
    <location>
        <begin position="45"/>
        <end position="225"/>
    </location>
</feature>
<dbReference type="NCBIfam" id="NF006602">
    <property type="entry name" value="PRK09146.1"/>
    <property type="match status" value="1"/>
</dbReference>
<dbReference type="EMBL" id="JXXZ01000007">
    <property type="protein sequence ID" value="KJY99910.1"/>
    <property type="molecule type" value="Genomic_DNA"/>
</dbReference>
<dbReference type="EMBL" id="PNCG01000002">
    <property type="protein sequence ID" value="TMP88274.1"/>
    <property type="molecule type" value="Genomic_DNA"/>
</dbReference>
<reference evidence="5 7" key="1">
    <citation type="journal article" date="2015" name="BMC Genomics">
        <title>Genome mining reveals unlocked bioactive potential of marine Gram-negative bacteria.</title>
        <authorList>
            <person name="Machado H."/>
            <person name="Sonnenschein E.C."/>
            <person name="Melchiorsen J."/>
            <person name="Gram L."/>
        </authorList>
    </citation>
    <scope>NUCLEOTIDE SEQUENCE [LARGE SCALE GENOMIC DNA]</scope>
    <source>
        <strain evidence="5 7">S3137</strain>
    </source>
</reference>
<evidence type="ECO:0000256" key="1">
    <source>
        <dbReference type="ARBA" id="ARBA00022722"/>
    </source>
</evidence>
<dbReference type="AlphaFoldDB" id="A0A0F4PWR3"/>
<name>A0A0F4PWR3_9GAMM</name>
<dbReference type="SUPFAM" id="SSF53098">
    <property type="entry name" value="Ribonuclease H-like"/>
    <property type="match status" value="1"/>
</dbReference>
<evidence type="ECO:0000256" key="2">
    <source>
        <dbReference type="ARBA" id="ARBA00022801"/>
    </source>
</evidence>
<dbReference type="STRING" id="151081.TW72_09855"/>
<dbReference type="GO" id="GO:0006259">
    <property type="term" value="P:DNA metabolic process"/>
    <property type="evidence" value="ECO:0007669"/>
    <property type="project" value="UniProtKB-ARBA"/>
</dbReference>
<dbReference type="Proteomes" id="UP000033664">
    <property type="component" value="Unassembled WGS sequence"/>
</dbReference>
<dbReference type="PATRIC" id="fig|151081.8.peg.1020"/>
<dbReference type="GO" id="GO:0008408">
    <property type="term" value="F:3'-5' exonuclease activity"/>
    <property type="evidence" value="ECO:0007669"/>
    <property type="project" value="TreeGrafter"/>
</dbReference>
<proteinExistence type="predicted"/>
<evidence type="ECO:0000259" key="4">
    <source>
        <dbReference type="SMART" id="SM00479"/>
    </source>
</evidence>
<accession>A0A0F4PWR3</accession>
<dbReference type="eggNOG" id="COG0847">
    <property type="taxonomic scope" value="Bacteria"/>
</dbReference>
<reference evidence="8" key="3">
    <citation type="submission" date="2019-06" db="EMBL/GenBank/DDBJ databases">
        <title>Co-occurence of chitin degradation, pigmentation and bioactivity in marine Pseudoalteromonas.</title>
        <authorList>
            <person name="Sonnenschein E.C."/>
            <person name="Bech P.K."/>
        </authorList>
    </citation>
    <scope>NUCLEOTIDE SEQUENCE [LARGE SCALE GENOMIC DNA]</scope>
    <source>
        <strain evidence="8">S2897</strain>
    </source>
</reference>
<evidence type="ECO:0000313" key="8">
    <source>
        <dbReference type="Proteomes" id="UP000305874"/>
    </source>
</evidence>
<dbReference type="InterPro" id="IPR012337">
    <property type="entry name" value="RNaseH-like_sf"/>
</dbReference>
<dbReference type="CDD" id="cd06127">
    <property type="entry name" value="DEDDh"/>
    <property type="match status" value="1"/>
</dbReference>
<protein>
    <submittedName>
        <fullName evidence="6">3'-5' exonuclease</fullName>
    </submittedName>
    <submittedName>
        <fullName evidence="5">DNA polymerase III subunit epsilon</fullName>
    </submittedName>
</protein>
<dbReference type="InterPro" id="IPR036397">
    <property type="entry name" value="RNaseH_sf"/>
</dbReference>
<dbReference type="RefSeq" id="WP_045978740.1">
    <property type="nucleotide sequence ID" value="NZ_CP023396.1"/>
</dbReference>
<keyword evidence="7" id="KW-1185">Reference proteome</keyword>
<dbReference type="PANTHER" id="PTHR30231">
    <property type="entry name" value="DNA POLYMERASE III SUBUNIT EPSILON"/>
    <property type="match status" value="1"/>
</dbReference>
<dbReference type="GO" id="GO:0005829">
    <property type="term" value="C:cytosol"/>
    <property type="evidence" value="ECO:0007669"/>
    <property type="project" value="TreeGrafter"/>
</dbReference>
<evidence type="ECO:0000313" key="7">
    <source>
        <dbReference type="Proteomes" id="UP000033664"/>
    </source>
</evidence>
<dbReference type="GO" id="GO:0003676">
    <property type="term" value="F:nucleic acid binding"/>
    <property type="evidence" value="ECO:0007669"/>
    <property type="project" value="InterPro"/>
</dbReference>
<comment type="caution">
    <text evidence="5">The sequence shown here is derived from an EMBL/GenBank/DDBJ whole genome shotgun (WGS) entry which is preliminary data.</text>
</comment>
<keyword evidence="2" id="KW-0378">Hydrolase</keyword>
<organism evidence="5 7">
    <name type="scientific">Pseudoalteromonas ruthenica</name>
    <dbReference type="NCBI Taxonomy" id="151081"/>
    <lineage>
        <taxon>Bacteria</taxon>
        <taxon>Pseudomonadati</taxon>
        <taxon>Pseudomonadota</taxon>
        <taxon>Gammaproteobacteria</taxon>
        <taxon>Alteromonadales</taxon>
        <taxon>Pseudoalteromonadaceae</taxon>
        <taxon>Pseudoalteromonas</taxon>
    </lineage>
</organism>
<dbReference type="OrthoDB" id="5497329at2"/>
<dbReference type="InterPro" id="IPR013520">
    <property type="entry name" value="Ribonucl_H"/>
</dbReference>